<comment type="caution">
    <text evidence="1">The sequence shown here is derived from an EMBL/GenBank/DDBJ whole genome shotgun (WGS) entry which is preliminary data.</text>
</comment>
<proteinExistence type="predicted"/>
<sequence>MSRCASTYQKCKDSGEYEGNHSESSILTAISGCREDIVKRSDSAYNTHANGVDPSSSRFQSEKFAVYKAFLEQICGVVRVSETRAAYFRTVLEKIFRFVGEVEQRIFEWSFTEEDQRKPSRLPLSSCSPAEASGLTGMVLNMLAEAAGRFPGESGAHFITALVATWSPPTNHPP</sequence>
<reference evidence="1 2" key="1">
    <citation type="journal article" date="2024" name="J Genomics">
        <title>Draft genome sequencing and assembly of Favolaschia claudopus CIRM-BRFM 2984 isolated from oak limbs.</title>
        <authorList>
            <person name="Navarro D."/>
            <person name="Drula E."/>
            <person name="Chaduli D."/>
            <person name="Cazenave R."/>
            <person name="Ahrendt S."/>
            <person name="Wang J."/>
            <person name="Lipzen A."/>
            <person name="Daum C."/>
            <person name="Barry K."/>
            <person name="Grigoriev I.V."/>
            <person name="Favel A."/>
            <person name="Rosso M.N."/>
            <person name="Martin F."/>
        </authorList>
    </citation>
    <scope>NUCLEOTIDE SEQUENCE [LARGE SCALE GENOMIC DNA]</scope>
    <source>
        <strain evidence="1 2">CIRM-BRFM 2984</strain>
    </source>
</reference>
<protein>
    <submittedName>
        <fullName evidence="1">Uncharacterized protein</fullName>
    </submittedName>
</protein>
<gene>
    <name evidence="1" type="ORF">R3P38DRAFT_2767069</name>
</gene>
<keyword evidence="2" id="KW-1185">Reference proteome</keyword>
<accession>A0AAW0CX51</accession>
<evidence type="ECO:0000313" key="1">
    <source>
        <dbReference type="EMBL" id="KAK7043458.1"/>
    </source>
</evidence>
<dbReference type="EMBL" id="JAWWNJ010000012">
    <property type="protein sequence ID" value="KAK7043458.1"/>
    <property type="molecule type" value="Genomic_DNA"/>
</dbReference>
<organism evidence="1 2">
    <name type="scientific">Favolaschia claudopus</name>
    <dbReference type="NCBI Taxonomy" id="2862362"/>
    <lineage>
        <taxon>Eukaryota</taxon>
        <taxon>Fungi</taxon>
        <taxon>Dikarya</taxon>
        <taxon>Basidiomycota</taxon>
        <taxon>Agaricomycotina</taxon>
        <taxon>Agaricomycetes</taxon>
        <taxon>Agaricomycetidae</taxon>
        <taxon>Agaricales</taxon>
        <taxon>Marasmiineae</taxon>
        <taxon>Mycenaceae</taxon>
        <taxon>Favolaschia</taxon>
    </lineage>
</organism>
<name>A0AAW0CX51_9AGAR</name>
<dbReference type="AlphaFoldDB" id="A0AAW0CX51"/>
<evidence type="ECO:0000313" key="2">
    <source>
        <dbReference type="Proteomes" id="UP001362999"/>
    </source>
</evidence>
<dbReference type="Proteomes" id="UP001362999">
    <property type="component" value="Unassembled WGS sequence"/>
</dbReference>